<feature type="domain" description="Metallo-beta-lactamase" evidence="5">
    <location>
        <begin position="15"/>
        <end position="206"/>
    </location>
</feature>
<dbReference type="SUPFAM" id="SSF56281">
    <property type="entry name" value="Metallo-hydrolase/oxidoreductase"/>
    <property type="match status" value="1"/>
</dbReference>
<reference evidence="7 8" key="2">
    <citation type="submission" date="2024-07" db="EMBL/GenBank/DDBJ databases">
        <authorList>
            <person name="Akdeniz Z."/>
        </authorList>
    </citation>
    <scope>NUCLEOTIDE SEQUENCE [LARGE SCALE GENOMIC DNA]</scope>
</reference>
<dbReference type="Gene3D" id="3.60.15.10">
    <property type="entry name" value="Ribonuclease Z/Hydroxyacylglutathione hydrolase-like"/>
    <property type="match status" value="1"/>
</dbReference>
<evidence type="ECO:0000256" key="4">
    <source>
        <dbReference type="ARBA" id="ARBA00022833"/>
    </source>
</evidence>
<dbReference type="Proteomes" id="UP001642409">
    <property type="component" value="Unassembled WGS sequence"/>
</dbReference>
<sequence length="221" mass="25439">MPLIIKQFQFFKSFKENCYLAYDSEDKSCTVVDPGEESEKLLNEITDNKLKLTHILITHAHLDHVFGYYNLKQAFPEAKIMLHENEIPVWNANTKCSTKMILKLIFGVKIRNDYLNIQKYLIKDKQVISVGKYNLEVLFTPGHTHGSVCFLERSEKIAFTGDTIFTDMLGNTKYPNAKTQGNQEQLNQSVQLLKKEIAGYIIYPGHRNYGDSTHVLQSKTE</sequence>
<keyword evidence="8" id="KW-1185">Reference proteome</keyword>
<reference evidence="6" key="1">
    <citation type="submission" date="2023-06" db="EMBL/GenBank/DDBJ databases">
        <authorList>
            <person name="Kurt Z."/>
        </authorList>
    </citation>
    <scope>NUCLEOTIDE SEQUENCE</scope>
</reference>
<evidence type="ECO:0000313" key="8">
    <source>
        <dbReference type="Proteomes" id="UP001642409"/>
    </source>
</evidence>
<keyword evidence="4" id="KW-0862">Zinc</keyword>
<dbReference type="PANTHER" id="PTHR46233:SF3">
    <property type="entry name" value="HYDROXYACYLGLUTATHIONE HYDROLASE GLOC"/>
    <property type="match status" value="1"/>
</dbReference>
<gene>
    <name evidence="6" type="ORF">HINF_LOCUS36574</name>
    <name evidence="7" type="ORF">HINF_LOCUS42273</name>
</gene>
<evidence type="ECO:0000259" key="5">
    <source>
        <dbReference type="SMART" id="SM00849"/>
    </source>
</evidence>
<dbReference type="EMBL" id="CATOUU010000792">
    <property type="protein sequence ID" value="CAI9948929.1"/>
    <property type="molecule type" value="Genomic_DNA"/>
</dbReference>
<evidence type="ECO:0000256" key="1">
    <source>
        <dbReference type="ARBA" id="ARBA00001947"/>
    </source>
</evidence>
<keyword evidence="3 6" id="KW-0378">Hydrolase</keyword>
<dbReference type="InterPro" id="IPR051453">
    <property type="entry name" value="MBL_Glyoxalase_II"/>
</dbReference>
<protein>
    <submittedName>
        <fullName evidence="6">Hydroxyacylglutathione hydrolase</fullName>
    </submittedName>
    <submittedName>
        <fullName evidence="7">Hydroxyacylglutathione_hydrolase</fullName>
    </submittedName>
</protein>
<keyword evidence="2" id="KW-0479">Metal-binding</keyword>
<name>A0AA86PYY3_9EUKA</name>
<organism evidence="6">
    <name type="scientific">Hexamita inflata</name>
    <dbReference type="NCBI Taxonomy" id="28002"/>
    <lineage>
        <taxon>Eukaryota</taxon>
        <taxon>Metamonada</taxon>
        <taxon>Diplomonadida</taxon>
        <taxon>Hexamitidae</taxon>
        <taxon>Hexamitinae</taxon>
        <taxon>Hexamita</taxon>
    </lineage>
</organism>
<evidence type="ECO:0000313" key="6">
    <source>
        <dbReference type="EMBL" id="CAI9948929.1"/>
    </source>
</evidence>
<dbReference type="Pfam" id="PF00753">
    <property type="entry name" value="Lactamase_B"/>
    <property type="match status" value="1"/>
</dbReference>
<dbReference type="InterPro" id="IPR036866">
    <property type="entry name" value="RibonucZ/Hydroxyglut_hydro"/>
</dbReference>
<dbReference type="PANTHER" id="PTHR46233">
    <property type="entry name" value="HYDROXYACYLGLUTATHIONE HYDROLASE GLOC"/>
    <property type="match status" value="1"/>
</dbReference>
<dbReference type="SMART" id="SM00849">
    <property type="entry name" value="Lactamase_B"/>
    <property type="match status" value="1"/>
</dbReference>
<evidence type="ECO:0000256" key="3">
    <source>
        <dbReference type="ARBA" id="ARBA00022801"/>
    </source>
</evidence>
<dbReference type="CDD" id="cd06262">
    <property type="entry name" value="metallo-hydrolase-like_MBL-fold"/>
    <property type="match status" value="1"/>
</dbReference>
<dbReference type="EMBL" id="CAXDID020000172">
    <property type="protein sequence ID" value="CAL6047577.1"/>
    <property type="molecule type" value="Genomic_DNA"/>
</dbReference>
<comment type="caution">
    <text evidence="6">The sequence shown here is derived from an EMBL/GenBank/DDBJ whole genome shotgun (WGS) entry which is preliminary data.</text>
</comment>
<evidence type="ECO:0000256" key="2">
    <source>
        <dbReference type="ARBA" id="ARBA00022723"/>
    </source>
</evidence>
<accession>A0AA86PYY3</accession>
<dbReference type="GO" id="GO:0046872">
    <property type="term" value="F:metal ion binding"/>
    <property type="evidence" value="ECO:0007669"/>
    <property type="project" value="UniProtKB-KW"/>
</dbReference>
<dbReference type="InterPro" id="IPR001279">
    <property type="entry name" value="Metallo-B-lactamas"/>
</dbReference>
<dbReference type="GO" id="GO:0016787">
    <property type="term" value="F:hydrolase activity"/>
    <property type="evidence" value="ECO:0007669"/>
    <property type="project" value="UniProtKB-KW"/>
</dbReference>
<proteinExistence type="predicted"/>
<comment type="cofactor">
    <cofactor evidence="1">
        <name>Zn(2+)</name>
        <dbReference type="ChEBI" id="CHEBI:29105"/>
    </cofactor>
</comment>
<dbReference type="AlphaFoldDB" id="A0AA86PYY3"/>
<evidence type="ECO:0000313" key="7">
    <source>
        <dbReference type="EMBL" id="CAL6047577.1"/>
    </source>
</evidence>